<gene>
    <name evidence="1" type="ORF">rCG_42193</name>
</gene>
<organism evidence="1 2">
    <name type="scientific">Rattus norvegicus</name>
    <name type="common">Rat</name>
    <dbReference type="NCBI Taxonomy" id="10116"/>
    <lineage>
        <taxon>Eukaryota</taxon>
        <taxon>Metazoa</taxon>
        <taxon>Chordata</taxon>
        <taxon>Craniata</taxon>
        <taxon>Vertebrata</taxon>
        <taxon>Euteleostomi</taxon>
        <taxon>Mammalia</taxon>
        <taxon>Eutheria</taxon>
        <taxon>Euarchontoglires</taxon>
        <taxon>Glires</taxon>
        <taxon>Rodentia</taxon>
        <taxon>Myomorpha</taxon>
        <taxon>Muroidea</taxon>
        <taxon>Muridae</taxon>
        <taxon>Murinae</taxon>
        <taxon>Rattus</taxon>
    </lineage>
</organism>
<feature type="non-terminal residue" evidence="1">
    <location>
        <position position="36"/>
    </location>
</feature>
<dbReference type="AlphaFoldDB" id="A6K050"/>
<protein>
    <submittedName>
        <fullName evidence="1">RCG42193</fullName>
    </submittedName>
</protein>
<evidence type="ECO:0000313" key="1">
    <source>
        <dbReference type="EMBL" id="EDL94097.1"/>
    </source>
</evidence>
<proteinExistence type="predicted"/>
<dbReference type="PROSITE" id="PS51257">
    <property type="entry name" value="PROKAR_LIPOPROTEIN"/>
    <property type="match status" value="1"/>
</dbReference>
<evidence type="ECO:0000313" key="2">
    <source>
        <dbReference type="Proteomes" id="UP000234681"/>
    </source>
</evidence>
<dbReference type="Proteomes" id="UP000234681">
    <property type="component" value="Chromosome 15"/>
</dbReference>
<dbReference type="EMBL" id="CH474010">
    <property type="protein sequence ID" value="EDL94097.1"/>
    <property type="molecule type" value="Genomic_DNA"/>
</dbReference>
<name>A6K050_RAT</name>
<accession>A6K050</accession>
<reference evidence="1 2" key="1">
    <citation type="submission" date="2005-07" db="EMBL/GenBank/DDBJ databases">
        <authorList>
            <person name="Mural R.J."/>
            <person name="Li P.W."/>
            <person name="Adams M.D."/>
            <person name="Amanatides P.G."/>
            <person name="Baden-Tillson H."/>
            <person name="Barnstead M."/>
            <person name="Chin S.H."/>
            <person name="Dew I."/>
            <person name="Evans C.A."/>
            <person name="Ferriera S."/>
            <person name="Flanigan M."/>
            <person name="Fosler C."/>
            <person name="Glodek A."/>
            <person name="Gu Z."/>
            <person name="Holt R.A."/>
            <person name="Jennings D."/>
            <person name="Kraft C.L."/>
            <person name="Lu F."/>
            <person name="Nguyen T."/>
            <person name="Nusskern D.R."/>
            <person name="Pfannkoch C.M."/>
            <person name="Sitter C."/>
            <person name="Sutton G.G."/>
            <person name="Venter J.C."/>
            <person name="Wang Z."/>
            <person name="Woodage T."/>
            <person name="Zheng X.H."/>
            <person name="Zhong F."/>
        </authorList>
    </citation>
    <scope>NUCLEOTIDE SEQUENCE [LARGE SCALE GENOMIC DNA]</scope>
    <source>
        <strain>BN</strain>
        <strain evidence="2">Sprague-Dawley</strain>
    </source>
</reference>
<sequence>MYLFNMRAEIWLTWSTNSNLTMSSCKNKTVILGFLT</sequence>